<dbReference type="SMART" id="SM00028">
    <property type="entry name" value="TPR"/>
    <property type="match status" value="4"/>
</dbReference>
<dbReference type="RefSeq" id="WP_088065416.1">
    <property type="nucleotide sequence ID" value="NZ_MOOV01000009.1"/>
</dbReference>
<dbReference type="Pfam" id="PF18801">
    <property type="entry name" value="RapH_N"/>
    <property type="match status" value="1"/>
</dbReference>
<reference evidence="1 2" key="1">
    <citation type="submission" date="2016-10" db="EMBL/GenBank/DDBJ databases">
        <title>Comparative genomics of Bacillus thuringiensis reveals a path to pathogens against multiple invertebrate hosts.</title>
        <authorList>
            <person name="Zheng J."/>
            <person name="Gao Q."/>
            <person name="Liu H."/>
            <person name="Peng D."/>
            <person name="Ruan L."/>
            <person name="Sun M."/>
        </authorList>
    </citation>
    <scope>NUCLEOTIDE SEQUENCE [LARGE SCALE GENOMIC DNA]</scope>
    <source>
        <strain evidence="1">T30001</strain>
    </source>
</reference>
<evidence type="ECO:0000313" key="1">
    <source>
        <dbReference type="EMBL" id="OUC03931.1"/>
    </source>
</evidence>
<protein>
    <recommendedName>
        <fullName evidence="3">Tetratricopeptide repeat protein</fullName>
    </recommendedName>
</protein>
<dbReference type="EMBL" id="MOOV01000009">
    <property type="protein sequence ID" value="OUC03931.1"/>
    <property type="molecule type" value="Genomic_DNA"/>
</dbReference>
<dbReference type="InterPro" id="IPR019734">
    <property type="entry name" value="TPR_rpt"/>
</dbReference>
<dbReference type="InterPro" id="IPR011990">
    <property type="entry name" value="TPR-like_helical_dom_sf"/>
</dbReference>
<dbReference type="AlphaFoldDB" id="A0A9X6RJ74"/>
<name>A0A9X6RJ74_BACTV</name>
<dbReference type="Gene3D" id="1.25.40.10">
    <property type="entry name" value="Tetratricopeptide repeat domain"/>
    <property type="match status" value="1"/>
</dbReference>
<evidence type="ECO:0008006" key="3">
    <source>
        <dbReference type="Google" id="ProtNLM"/>
    </source>
</evidence>
<dbReference type="Proteomes" id="UP000195160">
    <property type="component" value="Unassembled WGS sequence"/>
</dbReference>
<organism evidence="1 2">
    <name type="scientific">Bacillus thuringiensis subsp. medellin</name>
    <dbReference type="NCBI Taxonomy" id="79672"/>
    <lineage>
        <taxon>Bacteria</taxon>
        <taxon>Bacillati</taxon>
        <taxon>Bacillota</taxon>
        <taxon>Bacilli</taxon>
        <taxon>Bacillales</taxon>
        <taxon>Bacillaceae</taxon>
        <taxon>Bacillus</taxon>
        <taxon>Bacillus cereus group</taxon>
    </lineage>
</organism>
<comment type="caution">
    <text evidence="1">The sequence shown here is derived from an EMBL/GenBank/DDBJ whole genome shotgun (WGS) entry which is preliminary data.</text>
</comment>
<dbReference type="SUPFAM" id="SSF48452">
    <property type="entry name" value="TPR-like"/>
    <property type="match status" value="1"/>
</dbReference>
<sequence>MSIQVKGNEKITQLLNNWYVEIRSQHMIKAQQLKTEIDGMIGNIEEDQNLLLYYALLDFRFKVLMDNLSITPASFEKIDSLNAETDDFLSYYYHFFKAIHATIIINNNEAREYYEKAEALLKYVPDELEQAEFYYRFANFYLHTYQPLLAIQYISKAKEIFSKHPGYENNTAGCENIFGLACVDIKQFPQAEESFNAAINILNKKQEDTLIVRVRNNLGFLYASQNLSTLAIRHLDEVIEKIPNHFKAIFLKAREHFKLGESNITAELIGKGLTICRQVENQEYQYHFSILDLMNKSVSADILEKIILEAIPYFDKEQLFNYTQEYTEKLAVAFYQKDNHSKASQYFYHSHQAKEKTFEKGALK</sequence>
<gene>
    <name evidence="1" type="ORF">BK784_00825</name>
</gene>
<accession>A0A9X6RJ74</accession>
<evidence type="ECO:0000313" key="2">
    <source>
        <dbReference type="Proteomes" id="UP000195160"/>
    </source>
</evidence>
<proteinExistence type="predicted"/>